<organism evidence="1">
    <name type="scientific">uncultured Friedmanniella sp</name>
    <dbReference type="NCBI Taxonomy" id="335381"/>
    <lineage>
        <taxon>Bacteria</taxon>
        <taxon>Bacillati</taxon>
        <taxon>Actinomycetota</taxon>
        <taxon>Actinomycetes</taxon>
        <taxon>Propionibacteriales</taxon>
        <taxon>Nocardioidaceae</taxon>
        <taxon>Friedmanniella</taxon>
        <taxon>environmental samples</taxon>
    </lineage>
</organism>
<sequence length="130" mass="13994">MPAGEVLDHLEQRRLQRAVEVAEQLSGLTFSVFVGPGEGPARPFAERLHTALADPDHAVLVFCDPAGRALEIVTGHDARRVLDDFDCRLTAVSMQTSFQAGDVVGGLVNGVQQLGQSARHPETLHTSRIS</sequence>
<accession>A0A6J4L377</accession>
<dbReference type="AlphaFoldDB" id="A0A6J4L377"/>
<evidence type="ECO:0008006" key="2">
    <source>
        <dbReference type="Google" id="ProtNLM"/>
    </source>
</evidence>
<evidence type="ECO:0000313" key="1">
    <source>
        <dbReference type="EMBL" id="CAA9322840.1"/>
    </source>
</evidence>
<name>A0A6J4L377_9ACTN</name>
<dbReference type="Gene3D" id="3.10.310.50">
    <property type="match status" value="1"/>
</dbReference>
<dbReference type="EMBL" id="CADCTS010000392">
    <property type="protein sequence ID" value="CAA9322840.1"/>
    <property type="molecule type" value="Genomic_DNA"/>
</dbReference>
<dbReference type="Pfam" id="PF17174">
    <property type="entry name" value="DUF5130"/>
    <property type="match status" value="1"/>
</dbReference>
<gene>
    <name evidence="1" type="ORF">AVDCRST_MAG48-2738</name>
</gene>
<reference evidence="1" key="1">
    <citation type="submission" date="2020-02" db="EMBL/GenBank/DDBJ databases">
        <authorList>
            <person name="Meier V. D."/>
        </authorList>
    </citation>
    <scope>NUCLEOTIDE SEQUENCE</scope>
    <source>
        <strain evidence="1">AVDCRST_MAG48</strain>
    </source>
</reference>
<dbReference type="InterPro" id="IPR033437">
    <property type="entry name" value="DUF5130"/>
</dbReference>
<protein>
    <recommendedName>
        <fullName evidence="2">DUF5130 domain-containing protein</fullName>
    </recommendedName>
</protein>
<proteinExistence type="predicted"/>